<accession>A0A2C9V4R8</accession>
<dbReference type="InterPro" id="IPR051143">
    <property type="entry name" value="TrkH_K-transport"/>
</dbReference>
<dbReference type="Gramene" id="Manes.10G090400.1.v8.1">
    <property type="protein sequence ID" value="Manes.10G090400.1.v8.1.CDS"/>
    <property type="gene ID" value="Manes.10G090400.v8.1"/>
</dbReference>
<feature type="transmembrane region" description="Helical" evidence="8">
    <location>
        <begin position="494"/>
        <end position="515"/>
    </location>
</feature>
<dbReference type="GO" id="GO:0015081">
    <property type="term" value="F:sodium ion transmembrane transporter activity"/>
    <property type="evidence" value="ECO:0000318"/>
    <property type="project" value="GO_Central"/>
</dbReference>
<evidence type="ECO:0000313" key="10">
    <source>
        <dbReference type="Proteomes" id="UP000091857"/>
    </source>
</evidence>
<feature type="transmembrane region" description="Helical" evidence="8">
    <location>
        <begin position="310"/>
        <end position="337"/>
    </location>
</feature>
<keyword evidence="4 8" id="KW-0812">Transmembrane</keyword>
<feature type="transmembrane region" description="Helical" evidence="8">
    <location>
        <begin position="190"/>
        <end position="212"/>
    </location>
</feature>
<evidence type="ECO:0000256" key="5">
    <source>
        <dbReference type="ARBA" id="ARBA00022989"/>
    </source>
</evidence>
<organism evidence="9 10">
    <name type="scientific">Manihot esculenta</name>
    <name type="common">Cassava</name>
    <name type="synonym">Jatropha manihot</name>
    <dbReference type="NCBI Taxonomy" id="3983"/>
    <lineage>
        <taxon>Eukaryota</taxon>
        <taxon>Viridiplantae</taxon>
        <taxon>Streptophyta</taxon>
        <taxon>Embryophyta</taxon>
        <taxon>Tracheophyta</taxon>
        <taxon>Spermatophyta</taxon>
        <taxon>Magnoliopsida</taxon>
        <taxon>eudicotyledons</taxon>
        <taxon>Gunneridae</taxon>
        <taxon>Pentapetalae</taxon>
        <taxon>rosids</taxon>
        <taxon>fabids</taxon>
        <taxon>Malpighiales</taxon>
        <taxon>Euphorbiaceae</taxon>
        <taxon>Crotonoideae</taxon>
        <taxon>Manihoteae</taxon>
        <taxon>Manihot</taxon>
    </lineage>
</organism>
<dbReference type="GO" id="GO:0005886">
    <property type="term" value="C:plasma membrane"/>
    <property type="evidence" value="ECO:0000318"/>
    <property type="project" value="GO_Central"/>
</dbReference>
<keyword evidence="10" id="KW-1185">Reference proteome</keyword>
<evidence type="ECO:0000256" key="4">
    <source>
        <dbReference type="ARBA" id="ARBA00022692"/>
    </source>
</evidence>
<dbReference type="EMBL" id="CM004396">
    <property type="protein sequence ID" value="OAY39381.1"/>
    <property type="molecule type" value="Genomic_DNA"/>
</dbReference>
<keyword evidence="7 8" id="KW-0472">Membrane</keyword>
<comment type="similarity">
    <text evidence="2">Belongs to the TrkH potassium transport family. HKT (TC 2.A.38.3) subfamily.</text>
</comment>
<feature type="transmembrane region" description="Helical" evidence="8">
    <location>
        <begin position="263"/>
        <end position="289"/>
    </location>
</feature>
<feature type="transmembrane region" description="Helical" evidence="8">
    <location>
        <begin position="426"/>
        <end position="444"/>
    </location>
</feature>
<evidence type="ECO:0000256" key="7">
    <source>
        <dbReference type="ARBA" id="ARBA00023136"/>
    </source>
</evidence>
<comment type="caution">
    <text evidence="9">The sequence shown here is derived from an EMBL/GenBank/DDBJ whole genome shotgun (WGS) entry which is preliminary data.</text>
</comment>
<keyword evidence="6" id="KW-0406">Ion transport</keyword>
<gene>
    <name evidence="9" type="ORF">MANES_10G090400v8</name>
</gene>
<dbReference type="PANTHER" id="PTHR31064">
    <property type="entry name" value="POTASSIUM TRANSPORT PROTEIN DDB_G0292412-RELATED"/>
    <property type="match status" value="1"/>
</dbReference>
<keyword evidence="5 8" id="KW-1133">Transmembrane helix</keyword>
<comment type="subcellular location">
    <subcellularLocation>
        <location evidence="1">Membrane</location>
        <topology evidence="1">Multi-pass membrane protein</topology>
    </subcellularLocation>
</comment>
<feature type="transmembrane region" description="Helical" evidence="8">
    <location>
        <begin position="47"/>
        <end position="67"/>
    </location>
</feature>
<evidence type="ECO:0000256" key="1">
    <source>
        <dbReference type="ARBA" id="ARBA00004141"/>
    </source>
</evidence>
<evidence type="ECO:0000256" key="8">
    <source>
        <dbReference type="SAM" id="Phobius"/>
    </source>
</evidence>
<evidence type="ECO:0000256" key="2">
    <source>
        <dbReference type="ARBA" id="ARBA00010864"/>
    </source>
</evidence>
<protein>
    <recommendedName>
        <fullName evidence="11">Sodium transporter HKT1</fullName>
    </recommendedName>
</protein>
<dbReference type="PANTHER" id="PTHR31064:SF30">
    <property type="entry name" value="HIGH-AFFINITY POTASSIUM TRANSPORT PROTEIN-RELATED"/>
    <property type="match status" value="1"/>
</dbReference>
<dbReference type="AlphaFoldDB" id="A0A2C9V4R8"/>
<feature type="transmembrane region" description="Helical" evidence="8">
    <location>
        <begin position="456"/>
        <end position="474"/>
    </location>
</feature>
<evidence type="ECO:0008006" key="11">
    <source>
        <dbReference type="Google" id="ProtNLM"/>
    </source>
</evidence>
<dbReference type="Pfam" id="PF02386">
    <property type="entry name" value="TrkH"/>
    <property type="match status" value="1"/>
</dbReference>
<proteinExistence type="inferred from homology"/>
<evidence type="ECO:0000313" key="9">
    <source>
        <dbReference type="EMBL" id="OAY39381.1"/>
    </source>
</evidence>
<dbReference type="STRING" id="3983.A0A2C9V4R8"/>
<reference evidence="10" key="1">
    <citation type="journal article" date="2016" name="Nat. Biotechnol.">
        <title>Sequencing wild and cultivated cassava and related species reveals extensive interspecific hybridization and genetic diversity.</title>
        <authorList>
            <person name="Bredeson J.V."/>
            <person name="Lyons J.B."/>
            <person name="Prochnik S.E."/>
            <person name="Wu G.A."/>
            <person name="Ha C.M."/>
            <person name="Edsinger-Gonzales E."/>
            <person name="Grimwood J."/>
            <person name="Schmutz J."/>
            <person name="Rabbi I.Y."/>
            <person name="Egesi C."/>
            <person name="Nauluvula P."/>
            <person name="Lebot V."/>
            <person name="Ndunguru J."/>
            <person name="Mkamilo G."/>
            <person name="Bart R.S."/>
            <person name="Setter T.L."/>
            <person name="Gleadow R.M."/>
            <person name="Kulakow P."/>
            <person name="Ferguson M.E."/>
            <person name="Rounsley S."/>
            <person name="Rokhsar D.S."/>
        </authorList>
    </citation>
    <scope>NUCLEOTIDE SEQUENCE [LARGE SCALE GENOMIC DNA]</scope>
    <source>
        <strain evidence="10">cv. AM560-2</strain>
    </source>
</reference>
<name>A0A2C9V4R8_MANES</name>
<dbReference type="Proteomes" id="UP000091857">
    <property type="component" value="Chromosome 10"/>
</dbReference>
<sequence>MMNFAYFGKQLGYLFKSPCIKVNCFLKSYKTLSKSSFRILVFHVNPFWIQLVYFLILSLVGFLALKVSKPRTPPSLKPNDLDIFFTSVSTATVSSMTSVEMEVLSNTQLIIMTILMLVGGEVFTSMLEIQFKRSKFSRHSLSNPTSSLELVPADDSHGLAENEKSAEIDLESHRNSSGIESLQSASMKTLGYVVLGYLLVIHISGSSLVALYTSLVPSAREVLTKKAIQVQTFSLFTVVSTFSNCGFVPTNENMIVFKKNSGLLLLLIPQTLLGNTLYAPTLRFLIWVLEKMTKRVEYKYMLKNSREMGYSHLMSGVRCWFLFGTVLVFLLAELVVFCSMEWNSGVMDGLSWFEKLVAALFQVVSSRHSGESVFDLSTISPAILVIFVVMMYLPPYTSFLPMEIKEEEGIVRSESKNQRKTTMQCLLFSQLSYIVIFIILICIVEREKMKTDPLNFNVLNITIEVISAYGNVGFSSGYSCERRLHKESWCKDEWYGFVGKWSNLGKIILIIVMFFGRLKKFFINGGKAWKLS</sequence>
<feature type="transmembrane region" description="Helical" evidence="8">
    <location>
        <begin position="373"/>
        <end position="393"/>
    </location>
</feature>
<keyword evidence="3" id="KW-0813">Transport</keyword>
<evidence type="ECO:0000256" key="6">
    <source>
        <dbReference type="ARBA" id="ARBA00023065"/>
    </source>
</evidence>
<dbReference type="OrthoDB" id="9999863at2759"/>
<feature type="transmembrane region" description="Helical" evidence="8">
    <location>
        <begin position="109"/>
        <end position="129"/>
    </location>
</feature>
<evidence type="ECO:0000256" key="3">
    <source>
        <dbReference type="ARBA" id="ARBA00022448"/>
    </source>
</evidence>
<dbReference type="InterPro" id="IPR003445">
    <property type="entry name" value="Cat_transpt"/>
</dbReference>